<evidence type="ECO:0000313" key="2">
    <source>
        <dbReference type="EMBL" id="CAK9136045.1"/>
    </source>
</evidence>
<reference evidence="2 3" key="1">
    <citation type="submission" date="2024-02" db="EMBL/GenBank/DDBJ databases">
        <authorList>
            <person name="Vignale AGUSTIN F."/>
            <person name="Sosa J E."/>
            <person name="Modenutti C."/>
        </authorList>
    </citation>
    <scope>NUCLEOTIDE SEQUENCE [LARGE SCALE GENOMIC DNA]</scope>
</reference>
<sequence>MAKTRGSSFAALKPRATMKEKGKGKVTQRDGEAEPKEPESRKRQRAIYESTITERVATCECMVDLNRLGKTMPILAPGETPQSFPPPASISGATTLGAAAPATLAPPLAFVFEPRDAVQ</sequence>
<feature type="region of interest" description="Disordered" evidence="1">
    <location>
        <begin position="1"/>
        <end position="45"/>
    </location>
</feature>
<dbReference type="EMBL" id="CAUOFW020000731">
    <property type="protein sequence ID" value="CAK9136045.1"/>
    <property type="molecule type" value="Genomic_DNA"/>
</dbReference>
<keyword evidence="3" id="KW-1185">Reference proteome</keyword>
<organism evidence="2 3">
    <name type="scientific">Ilex paraguariensis</name>
    <name type="common">yerba mate</name>
    <dbReference type="NCBI Taxonomy" id="185542"/>
    <lineage>
        <taxon>Eukaryota</taxon>
        <taxon>Viridiplantae</taxon>
        <taxon>Streptophyta</taxon>
        <taxon>Embryophyta</taxon>
        <taxon>Tracheophyta</taxon>
        <taxon>Spermatophyta</taxon>
        <taxon>Magnoliopsida</taxon>
        <taxon>eudicotyledons</taxon>
        <taxon>Gunneridae</taxon>
        <taxon>Pentapetalae</taxon>
        <taxon>asterids</taxon>
        <taxon>campanulids</taxon>
        <taxon>Aquifoliales</taxon>
        <taxon>Aquifoliaceae</taxon>
        <taxon>Ilex</taxon>
    </lineage>
</organism>
<feature type="compositionally biased region" description="Basic and acidic residues" evidence="1">
    <location>
        <begin position="17"/>
        <end position="41"/>
    </location>
</feature>
<comment type="caution">
    <text evidence="2">The sequence shown here is derived from an EMBL/GenBank/DDBJ whole genome shotgun (WGS) entry which is preliminary data.</text>
</comment>
<evidence type="ECO:0000313" key="3">
    <source>
        <dbReference type="Proteomes" id="UP001642360"/>
    </source>
</evidence>
<accession>A0ABC8QU92</accession>
<evidence type="ECO:0000256" key="1">
    <source>
        <dbReference type="SAM" id="MobiDB-lite"/>
    </source>
</evidence>
<proteinExistence type="predicted"/>
<protein>
    <submittedName>
        <fullName evidence="2">Uncharacterized protein</fullName>
    </submittedName>
</protein>
<gene>
    <name evidence="2" type="ORF">ILEXP_LOCUS3014</name>
</gene>
<dbReference type="Proteomes" id="UP001642360">
    <property type="component" value="Unassembled WGS sequence"/>
</dbReference>
<dbReference type="AlphaFoldDB" id="A0ABC8QU92"/>
<name>A0ABC8QU92_9AQUA</name>